<dbReference type="GO" id="GO:0004519">
    <property type="term" value="F:endonuclease activity"/>
    <property type="evidence" value="ECO:0007669"/>
    <property type="project" value="UniProtKB-KW"/>
</dbReference>
<protein>
    <submittedName>
        <fullName evidence="1">Homing endonuclease</fullName>
    </submittedName>
</protein>
<evidence type="ECO:0000313" key="2">
    <source>
        <dbReference type="Proteomes" id="UP000280721"/>
    </source>
</evidence>
<name>A0A3G2K9I7_9CAUD</name>
<dbReference type="EMBL" id="MH807812">
    <property type="protein sequence ID" value="AYN55644.1"/>
    <property type="molecule type" value="Genomic_DNA"/>
</dbReference>
<sequence length="124" mass="14360">MRSLMKRKETALRVAATRRERGNLGRGKLPKHEVEAISLRMKRNNPCAGLSPWLNNRATPEALKIWRQADSYYEWWKSNKKGYCAMATSFGFKDYTSTHQNLVSKFKAGWIPKEDPLWLAFVGL</sequence>
<accession>A0A3G2K9I7</accession>
<dbReference type="Proteomes" id="UP000280721">
    <property type="component" value="Segment"/>
</dbReference>
<keyword evidence="1" id="KW-0540">Nuclease</keyword>
<keyword evidence="1" id="KW-0378">Hydrolase</keyword>
<keyword evidence="1" id="KW-0255">Endonuclease</keyword>
<proteinExistence type="predicted"/>
<reference evidence="2" key="1">
    <citation type="submission" date="2018-08" db="EMBL/GenBank/DDBJ databases">
        <title>SRE bacteriophages.</title>
        <authorList>
            <person name="Carstens A.B."/>
            <person name="Djurhuus A.M."/>
            <person name="Kot W."/>
            <person name="Hansen L.H."/>
        </authorList>
    </citation>
    <scope>NUCLEOTIDE SEQUENCE [LARGE SCALE GENOMIC DNA]</scope>
</reference>
<evidence type="ECO:0000313" key="1">
    <source>
        <dbReference type="EMBL" id="AYN55644.1"/>
    </source>
</evidence>
<organism evidence="1 2">
    <name type="scientific">Dickeya phage Kamild</name>
    <dbReference type="NCBI Taxonomy" id="2320190"/>
    <lineage>
        <taxon>Viruses</taxon>
        <taxon>Duplodnaviria</taxon>
        <taxon>Heunggongvirae</taxon>
        <taxon>Uroviricota</taxon>
        <taxon>Caudoviricetes</taxon>
        <taxon>Pantevenvirales</taxon>
        <taxon>Ackermannviridae</taxon>
        <taxon>Aglimvirinae</taxon>
        <taxon>Limestonevirus</taxon>
        <taxon>Limestonevirus limestone</taxon>
    </lineage>
</organism>